<dbReference type="EMBL" id="JANBTW010000002">
    <property type="protein sequence ID" value="KAJ2680926.1"/>
    <property type="molecule type" value="Genomic_DNA"/>
</dbReference>
<protein>
    <submittedName>
        <fullName evidence="2">Uncharacterized protein</fullName>
    </submittedName>
</protein>
<feature type="compositionally biased region" description="Polar residues" evidence="1">
    <location>
        <begin position="69"/>
        <end position="82"/>
    </location>
</feature>
<dbReference type="AlphaFoldDB" id="A0A9W8G7T2"/>
<organism evidence="2 3">
    <name type="scientific">Coemansia spiralis</name>
    <dbReference type="NCBI Taxonomy" id="417178"/>
    <lineage>
        <taxon>Eukaryota</taxon>
        <taxon>Fungi</taxon>
        <taxon>Fungi incertae sedis</taxon>
        <taxon>Zoopagomycota</taxon>
        <taxon>Kickxellomycotina</taxon>
        <taxon>Kickxellomycetes</taxon>
        <taxon>Kickxellales</taxon>
        <taxon>Kickxellaceae</taxon>
        <taxon>Coemansia</taxon>
    </lineage>
</organism>
<evidence type="ECO:0000313" key="2">
    <source>
        <dbReference type="EMBL" id="KAJ2680926.1"/>
    </source>
</evidence>
<proteinExistence type="predicted"/>
<accession>A0A9W8G7T2</accession>
<reference evidence="2" key="1">
    <citation type="submission" date="2022-07" db="EMBL/GenBank/DDBJ databases">
        <title>Phylogenomic reconstructions and comparative analyses of Kickxellomycotina fungi.</title>
        <authorList>
            <person name="Reynolds N.K."/>
            <person name="Stajich J.E."/>
            <person name="Barry K."/>
            <person name="Grigoriev I.V."/>
            <person name="Crous P."/>
            <person name="Smith M.E."/>
        </authorList>
    </citation>
    <scope>NUCLEOTIDE SEQUENCE</scope>
    <source>
        <strain evidence="2">NRRL 3115</strain>
    </source>
</reference>
<gene>
    <name evidence="2" type="ORF">GGI25_000230</name>
</gene>
<evidence type="ECO:0000313" key="3">
    <source>
        <dbReference type="Proteomes" id="UP001151518"/>
    </source>
</evidence>
<dbReference type="OrthoDB" id="5598152at2759"/>
<evidence type="ECO:0000256" key="1">
    <source>
        <dbReference type="SAM" id="MobiDB-lite"/>
    </source>
</evidence>
<sequence>MDSVSIPSENTYMLLARQGYAAQSRRRSVNRSVRSPDDMPFGRANRDSQQTLLSMEDDSFGSIDMLPSSAKSTTTFGSSSCSPLFIPSPSDSQSAKSISSSPSFSPHSPHSLLHDRLSAQIKYEAIEEADGDDGVVIHNGIRRLSLSAAGGLVHGRPRLVNM</sequence>
<comment type="caution">
    <text evidence="2">The sequence shown here is derived from an EMBL/GenBank/DDBJ whole genome shotgun (WGS) entry which is preliminary data.</text>
</comment>
<feature type="region of interest" description="Disordered" evidence="1">
    <location>
        <begin position="18"/>
        <end position="111"/>
    </location>
</feature>
<dbReference type="Proteomes" id="UP001151518">
    <property type="component" value="Unassembled WGS sequence"/>
</dbReference>
<feature type="compositionally biased region" description="Low complexity" evidence="1">
    <location>
        <begin position="87"/>
        <end position="111"/>
    </location>
</feature>
<name>A0A9W8G7T2_9FUNG</name>